<evidence type="ECO:0000313" key="3">
    <source>
        <dbReference type="Proteomes" id="UP000610966"/>
    </source>
</evidence>
<reference evidence="2" key="1">
    <citation type="submission" date="2021-01" db="EMBL/GenBank/DDBJ databases">
        <title>Whole genome shotgun sequence of Sphaerimonospora thailandensis NBRC 107569.</title>
        <authorList>
            <person name="Komaki H."/>
            <person name="Tamura T."/>
        </authorList>
    </citation>
    <scope>NUCLEOTIDE SEQUENCE</scope>
    <source>
        <strain evidence="2">NBRC 107569</strain>
    </source>
</reference>
<dbReference type="InterPro" id="IPR004675">
    <property type="entry name" value="AhpD_core"/>
</dbReference>
<dbReference type="NCBIfam" id="TIGR00778">
    <property type="entry name" value="ahpD_dom"/>
    <property type="match status" value="1"/>
</dbReference>
<evidence type="ECO:0000259" key="1">
    <source>
        <dbReference type="Pfam" id="PF02627"/>
    </source>
</evidence>
<feature type="domain" description="Carboxymuconolactone decarboxylase-like" evidence="1">
    <location>
        <begin position="64"/>
        <end position="110"/>
    </location>
</feature>
<dbReference type="Gene3D" id="1.20.1290.10">
    <property type="entry name" value="AhpD-like"/>
    <property type="match status" value="1"/>
</dbReference>
<dbReference type="Pfam" id="PF02627">
    <property type="entry name" value="CMD"/>
    <property type="match status" value="1"/>
</dbReference>
<dbReference type="AlphaFoldDB" id="A0A8J3R873"/>
<keyword evidence="3" id="KW-1185">Reference proteome</keyword>
<dbReference type="SUPFAM" id="SSF69118">
    <property type="entry name" value="AhpD-like"/>
    <property type="match status" value="1"/>
</dbReference>
<dbReference type="EMBL" id="BOOG01000002">
    <property type="protein sequence ID" value="GIH67813.1"/>
    <property type="molecule type" value="Genomic_DNA"/>
</dbReference>
<dbReference type="InterPro" id="IPR029032">
    <property type="entry name" value="AhpD-like"/>
</dbReference>
<dbReference type="GO" id="GO:0051920">
    <property type="term" value="F:peroxiredoxin activity"/>
    <property type="evidence" value="ECO:0007669"/>
    <property type="project" value="InterPro"/>
</dbReference>
<accession>A0A8J3R873</accession>
<dbReference type="InterPro" id="IPR003779">
    <property type="entry name" value="CMD-like"/>
</dbReference>
<proteinExistence type="predicted"/>
<sequence>MGALLTRLMLRGSLAQIRHVSPVPPGAAPDLVARVYAQMARDFGMLAPPVALHSPAPECLAACWLMLRESLLTSGAAGRTAKEAVAVRVSAANSCPYCVDVHRATLRGLAGKREAAPEPAAAPDREAATESAAELAGVALTFHYLNRMVNVFLGDSPLPPRLPARARPGLMRLFGLVMRPAARRETPPGESLGLLPEAPLPGDLSWAGRTANLAGAFARAATAIEAAGRRAVPDPVRELVVERLGGWDGAPPGLGRAWAVEAAAGLAPAHRPAGRLALLTAMASYQVDRQAIEEFRRAVPDDVAPGDRELVELTAWSSLAAARRFASADSFTPRTIS</sequence>
<dbReference type="RefSeq" id="WP_204009511.1">
    <property type="nucleotide sequence ID" value="NZ_BOOG01000002.1"/>
</dbReference>
<name>A0A8J3R873_9ACTN</name>
<gene>
    <name evidence="2" type="ORF">Mth01_00660</name>
</gene>
<comment type="caution">
    <text evidence="2">The sequence shown here is derived from an EMBL/GenBank/DDBJ whole genome shotgun (WGS) entry which is preliminary data.</text>
</comment>
<dbReference type="Proteomes" id="UP000610966">
    <property type="component" value="Unassembled WGS sequence"/>
</dbReference>
<evidence type="ECO:0000313" key="2">
    <source>
        <dbReference type="EMBL" id="GIH67813.1"/>
    </source>
</evidence>
<protein>
    <submittedName>
        <fullName evidence="2">Alkyl hydroperoxide reductase AhpD</fullName>
    </submittedName>
</protein>
<organism evidence="2 3">
    <name type="scientific">Sphaerimonospora thailandensis</name>
    <dbReference type="NCBI Taxonomy" id="795644"/>
    <lineage>
        <taxon>Bacteria</taxon>
        <taxon>Bacillati</taxon>
        <taxon>Actinomycetota</taxon>
        <taxon>Actinomycetes</taxon>
        <taxon>Streptosporangiales</taxon>
        <taxon>Streptosporangiaceae</taxon>
        <taxon>Sphaerimonospora</taxon>
    </lineage>
</organism>